<dbReference type="Gene3D" id="3.40.50.720">
    <property type="entry name" value="NAD(P)-binding Rossmann-like Domain"/>
    <property type="match status" value="1"/>
</dbReference>
<feature type="domain" description="Enoyl reductase (ER)" evidence="2">
    <location>
        <begin position="12"/>
        <end position="324"/>
    </location>
</feature>
<dbReference type="InterPro" id="IPR013149">
    <property type="entry name" value="ADH-like_C"/>
</dbReference>
<dbReference type="PATRIC" id="fig|1293598.4.peg.2314"/>
<dbReference type="SUPFAM" id="SSF51735">
    <property type="entry name" value="NAD(P)-binding Rossmann-fold domains"/>
    <property type="match status" value="1"/>
</dbReference>
<dbReference type="InterPro" id="IPR020843">
    <property type="entry name" value="ER"/>
</dbReference>
<dbReference type="PANTHER" id="PTHR44154:SF1">
    <property type="entry name" value="QUINONE OXIDOREDUCTASE"/>
    <property type="match status" value="1"/>
</dbReference>
<comment type="caution">
    <text evidence="3">The sequence shown here is derived from an EMBL/GenBank/DDBJ whole genome shotgun (WGS) entry which is preliminary data.</text>
</comment>
<dbReference type="Pfam" id="PF00107">
    <property type="entry name" value="ADH_zinc_N"/>
    <property type="match status" value="1"/>
</dbReference>
<evidence type="ECO:0000313" key="3">
    <source>
        <dbReference type="EMBL" id="KRO17726.1"/>
    </source>
</evidence>
<dbReference type="RefSeq" id="WP_056992593.1">
    <property type="nucleotide sequence ID" value="NZ_JQCE01000009.1"/>
</dbReference>
<protein>
    <submittedName>
        <fullName evidence="3">Alcohol dehydrogenase</fullName>
    </submittedName>
</protein>
<dbReference type="SMART" id="SM00829">
    <property type="entry name" value="PKS_ER"/>
    <property type="match status" value="1"/>
</dbReference>
<dbReference type="InterPro" id="IPR013154">
    <property type="entry name" value="ADH-like_N"/>
</dbReference>
<dbReference type="SUPFAM" id="SSF50129">
    <property type="entry name" value="GroES-like"/>
    <property type="match status" value="1"/>
</dbReference>
<dbReference type="EMBL" id="JQCE01000009">
    <property type="protein sequence ID" value="KRO17726.1"/>
    <property type="molecule type" value="Genomic_DNA"/>
</dbReference>
<keyword evidence="4" id="KW-1185">Reference proteome</keyword>
<dbReference type="InterPro" id="IPR036291">
    <property type="entry name" value="NAD(P)-bd_dom_sf"/>
</dbReference>
<dbReference type="InterPro" id="IPR051603">
    <property type="entry name" value="Zinc-ADH_QOR/CCCR"/>
</dbReference>
<dbReference type="STRING" id="1293598.IV56_GL002212"/>
<accession>A0A0R2MVT8</accession>
<dbReference type="GO" id="GO:0016491">
    <property type="term" value="F:oxidoreductase activity"/>
    <property type="evidence" value="ECO:0007669"/>
    <property type="project" value="InterPro"/>
</dbReference>
<evidence type="ECO:0000259" key="2">
    <source>
        <dbReference type="SMART" id="SM00829"/>
    </source>
</evidence>
<sequence length="327" mass="35011">MKAWQVQSAANRTIEDLVLAEVPEPQITATELLVKMHVVGLNPVDYKVIENGIDSWQYPHTVGIDAVGEVVALGEQTSGFNIGDRVFYHGDLRHDGSLAEFAATDFRGVGHVPDTMSDEQASAILCSAMTAYQALYRKANLVGKQTILIHAGGGNVGFIGIQLAKKLGLTVIATTSARKRELVTQAGADVIIDYHVENVTERVLETTNQLGVDLSLNTIGQQEIAPDIDRMAYNGQILVVGDGIPEGLDLDGRALTIARIALGGVYRSDNGAQIHDLAIMAESLATMVMHHELVAPVDWLVPMQDVKAAMVAVKAGTAQGKISVKVQ</sequence>
<dbReference type="AlphaFoldDB" id="A0A0R2MVT8"/>
<dbReference type="PANTHER" id="PTHR44154">
    <property type="entry name" value="QUINONE OXIDOREDUCTASE"/>
    <property type="match status" value="1"/>
</dbReference>
<proteinExistence type="predicted"/>
<dbReference type="Proteomes" id="UP000050969">
    <property type="component" value="Unassembled WGS sequence"/>
</dbReference>
<organism evidence="3 4">
    <name type="scientific">Lacticaseibacillus saniviri JCM 17471 = DSM 24301</name>
    <dbReference type="NCBI Taxonomy" id="1293598"/>
    <lineage>
        <taxon>Bacteria</taxon>
        <taxon>Bacillati</taxon>
        <taxon>Bacillota</taxon>
        <taxon>Bacilli</taxon>
        <taxon>Lactobacillales</taxon>
        <taxon>Lactobacillaceae</taxon>
        <taxon>Lacticaseibacillus</taxon>
    </lineage>
</organism>
<dbReference type="InterPro" id="IPR011032">
    <property type="entry name" value="GroES-like_sf"/>
</dbReference>
<name>A0A0R2MVT8_9LACO</name>
<reference evidence="3 4" key="1">
    <citation type="journal article" date="2015" name="Genome Announc.">
        <title>Expanding the biotechnology potential of lactobacilli through comparative genomics of 213 strains and associated genera.</title>
        <authorList>
            <person name="Sun Z."/>
            <person name="Harris H.M."/>
            <person name="McCann A."/>
            <person name="Guo C."/>
            <person name="Argimon S."/>
            <person name="Zhang W."/>
            <person name="Yang X."/>
            <person name="Jeffery I.B."/>
            <person name="Cooney J.C."/>
            <person name="Kagawa T.F."/>
            <person name="Liu W."/>
            <person name="Song Y."/>
            <person name="Salvetti E."/>
            <person name="Wrobel A."/>
            <person name="Rasinkangas P."/>
            <person name="Parkhill J."/>
            <person name="Rea M.C."/>
            <person name="O'Sullivan O."/>
            <person name="Ritari J."/>
            <person name="Douillard F.P."/>
            <person name="Paul Ross R."/>
            <person name="Yang R."/>
            <person name="Briner A.E."/>
            <person name="Felis G.E."/>
            <person name="de Vos W.M."/>
            <person name="Barrangou R."/>
            <person name="Klaenhammer T.R."/>
            <person name="Caufield P.W."/>
            <person name="Cui Y."/>
            <person name="Zhang H."/>
            <person name="O'Toole P.W."/>
        </authorList>
    </citation>
    <scope>NUCLEOTIDE SEQUENCE [LARGE SCALE GENOMIC DNA]</scope>
    <source>
        <strain evidence="3 4">DSM 24301</strain>
    </source>
</reference>
<evidence type="ECO:0000256" key="1">
    <source>
        <dbReference type="ARBA" id="ARBA00022857"/>
    </source>
</evidence>
<dbReference type="Gene3D" id="3.90.180.10">
    <property type="entry name" value="Medium-chain alcohol dehydrogenases, catalytic domain"/>
    <property type="match status" value="1"/>
</dbReference>
<gene>
    <name evidence="3" type="ORF">IV56_GL002212</name>
</gene>
<dbReference type="Pfam" id="PF08240">
    <property type="entry name" value="ADH_N"/>
    <property type="match status" value="1"/>
</dbReference>
<evidence type="ECO:0000313" key="4">
    <source>
        <dbReference type="Proteomes" id="UP000050969"/>
    </source>
</evidence>
<keyword evidence="1" id="KW-0521">NADP</keyword>